<evidence type="ECO:0000313" key="1">
    <source>
        <dbReference type="EMBL" id="GBN87853.1"/>
    </source>
</evidence>
<organism evidence="1 2">
    <name type="scientific">Araneus ventricosus</name>
    <name type="common">Orbweaver spider</name>
    <name type="synonym">Epeira ventricosa</name>
    <dbReference type="NCBI Taxonomy" id="182803"/>
    <lineage>
        <taxon>Eukaryota</taxon>
        <taxon>Metazoa</taxon>
        <taxon>Ecdysozoa</taxon>
        <taxon>Arthropoda</taxon>
        <taxon>Chelicerata</taxon>
        <taxon>Arachnida</taxon>
        <taxon>Araneae</taxon>
        <taxon>Araneomorphae</taxon>
        <taxon>Entelegynae</taxon>
        <taxon>Araneoidea</taxon>
        <taxon>Araneidae</taxon>
        <taxon>Araneus</taxon>
    </lineage>
</organism>
<comment type="caution">
    <text evidence="1">The sequence shown here is derived from an EMBL/GenBank/DDBJ whole genome shotgun (WGS) entry which is preliminary data.</text>
</comment>
<proteinExistence type="predicted"/>
<evidence type="ECO:0000313" key="2">
    <source>
        <dbReference type="Proteomes" id="UP000499080"/>
    </source>
</evidence>
<dbReference type="AlphaFoldDB" id="A0A4Y2SJ90"/>
<accession>A0A4Y2SJ90</accession>
<sequence length="105" mass="11538">MRVARGYSRLSRTHQILWPGVRGTDCETFPGSGGLSQAPVKEKKLKRNLKERLKAKIKRKIFAVSAGALVSIKPFFNSNRSCPGLGPPLVSFCIPRSNGQCIVNI</sequence>
<dbReference type="Proteomes" id="UP000499080">
    <property type="component" value="Unassembled WGS sequence"/>
</dbReference>
<protein>
    <submittedName>
        <fullName evidence="1">Uncharacterized protein</fullName>
    </submittedName>
</protein>
<reference evidence="1 2" key="1">
    <citation type="journal article" date="2019" name="Sci. Rep.">
        <title>Orb-weaving spider Araneus ventricosus genome elucidates the spidroin gene catalogue.</title>
        <authorList>
            <person name="Kono N."/>
            <person name="Nakamura H."/>
            <person name="Ohtoshi R."/>
            <person name="Moran D.A.P."/>
            <person name="Shinohara A."/>
            <person name="Yoshida Y."/>
            <person name="Fujiwara M."/>
            <person name="Mori M."/>
            <person name="Tomita M."/>
            <person name="Arakawa K."/>
        </authorList>
    </citation>
    <scope>NUCLEOTIDE SEQUENCE [LARGE SCALE GENOMIC DNA]</scope>
</reference>
<dbReference type="EMBL" id="BGPR01022002">
    <property type="protein sequence ID" value="GBN87853.1"/>
    <property type="molecule type" value="Genomic_DNA"/>
</dbReference>
<name>A0A4Y2SJ90_ARAVE</name>
<gene>
    <name evidence="1" type="ORF">AVEN_10286_1</name>
</gene>
<keyword evidence="2" id="KW-1185">Reference proteome</keyword>